<dbReference type="KEGG" id="ppp:112294389"/>
<evidence type="ECO:0000256" key="1">
    <source>
        <dbReference type="SAM" id="SignalP"/>
    </source>
</evidence>
<sequence>MAERGELPGIVLRLSVLLLLLGFASVQLQGWASRNSVGYGSLQARLQRLGRSARRVKHVSVVYEKVEGQEIPGRIQCRDDSWRNRSIPNMETNRLARDRPCMLSKEETVSFVTLFVMPEVETASDRFSEAVEKKFEVRKVKKSRQDAVLRAFLESIQVSMPGTTRVTIITNHNKLRGELPQDIDWKPTSRHFSRRNLMIQRLQSYIELLDSMIEDRKNNSSSPVSHAIFSDFDMIVVDDLGCVFKEFPHFDIAFTFRNNQRQPINSGVIMVRGTFGSLSRATQLLKEVVKIYLAKFRHAFGVLGDQLALADIVKGTLQARAFQEGVPVEATVMTTKTLFLPCVIYNWTPPEGAGQFQGMPTEVKVLHFKGRRKRLMIQAWYFYKKQGVLDFYKMKCLVLKSGRSKYDY</sequence>
<dbReference type="InterPro" id="IPR029044">
    <property type="entry name" value="Nucleotide-diphossugar_trans"/>
</dbReference>
<dbReference type="GO" id="GO:0009651">
    <property type="term" value="P:response to salt stress"/>
    <property type="evidence" value="ECO:0007669"/>
    <property type="project" value="EnsemblPlants"/>
</dbReference>
<dbReference type="FunCoup" id="A0A7I4BDA8">
    <property type="interactions" value="1301"/>
</dbReference>
<evidence type="ECO:0000313" key="3">
    <source>
        <dbReference type="Proteomes" id="UP000006727"/>
    </source>
</evidence>
<dbReference type="SUPFAM" id="SSF53448">
    <property type="entry name" value="Nucleotide-diphospho-sugar transferases"/>
    <property type="match status" value="1"/>
</dbReference>
<accession>A0A7I4BDA8</accession>
<gene>
    <name evidence="2" type="primary">LOC112294389</name>
</gene>
<evidence type="ECO:0000313" key="2">
    <source>
        <dbReference type="EnsemblPlants" id="Pp3c17_6010V3.4"/>
    </source>
</evidence>
<reference evidence="2 3" key="1">
    <citation type="journal article" date="2008" name="Science">
        <title>The Physcomitrella genome reveals evolutionary insights into the conquest of land by plants.</title>
        <authorList>
            <person name="Rensing S."/>
            <person name="Lang D."/>
            <person name="Zimmer A."/>
            <person name="Terry A."/>
            <person name="Salamov A."/>
            <person name="Shapiro H."/>
            <person name="Nishiyama T."/>
            <person name="Perroud P.-F."/>
            <person name="Lindquist E."/>
            <person name="Kamisugi Y."/>
            <person name="Tanahashi T."/>
            <person name="Sakakibara K."/>
            <person name="Fujita T."/>
            <person name="Oishi K."/>
            <person name="Shin-I T."/>
            <person name="Kuroki Y."/>
            <person name="Toyoda A."/>
            <person name="Suzuki Y."/>
            <person name="Hashimoto A."/>
            <person name="Yamaguchi K."/>
            <person name="Sugano A."/>
            <person name="Kohara Y."/>
            <person name="Fujiyama A."/>
            <person name="Anterola A."/>
            <person name="Aoki S."/>
            <person name="Ashton N."/>
            <person name="Barbazuk W.B."/>
            <person name="Barker E."/>
            <person name="Bennetzen J."/>
            <person name="Bezanilla M."/>
            <person name="Blankenship R."/>
            <person name="Cho S.H."/>
            <person name="Dutcher S."/>
            <person name="Estelle M."/>
            <person name="Fawcett J.A."/>
            <person name="Gundlach H."/>
            <person name="Hanada K."/>
            <person name="Heyl A."/>
            <person name="Hicks K.A."/>
            <person name="Hugh J."/>
            <person name="Lohr M."/>
            <person name="Mayer K."/>
            <person name="Melkozernov A."/>
            <person name="Murata T."/>
            <person name="Nelson D."/>
            <person name="Pils B."/>
            <person name="Prigge M."/>
            <person name="Reiss B."/>
            <person name="Renner T."/>
            <person name="Rombauts S."/>
            <person name="Rushton P."/>
            <person name="Sanderfoot A."/>
            <person name="Schween G."/>
            <person name="Shiu S.-H."/>
            <person name="Stueber K."/>
            <person name="Theodoulou F.L."/>
            <person name="Tu H."/>
            <person name="Van de Peer Y."/>
            <person name="Verrier P.J."/>
            <person name="Waters E."/>
            <person name="Wood A."/>
            <person name="Yang L."/>
            <person name="Cove D."/>
            <person name="Cuming A."/>
            <person name="Hasebe M."/>
            <person name="Lucas S."/>
            <person name="Mishler D.B."/>
            <person name="Reski R."/>
            <person name="Grigoriev I."/>
            <person name="Quatrano R.S."/>
            <person name="Boore J.L."/>
        </authorList>
    </citation>
    <scope>NUCLEOTIDE SEQUENCE [LARGE SCALE GENOMIC DNA]</scope>
    <source>
        <strain evidence="2 3">cv. Gransden 2004</strain>
    </source>
</reference>
<protein>
    <recommendedName>
        <fullName evidence="4">Nucleotide-diphospho-sugar transferase domain-containing protein</fullName>
    </recommendedName>
</protein>
<dbReference type="GO" id="GO:0005739">
    <property type="term" value="C:mitochondrion"/>
    <property type="evidence" value="ECO:0007669"/>
    <property type="project" value="EnsemblPlants"/>
</dbReference>
<feature type="signal peptide" evidence="1">
    <location>
        <begin position="1"/>
        <end position="32"/>
    </location>
</feature>
<name>A0A7I4BDA8_PHYPA</name>
<dbReference type="OrthoDB" id="419694at2759"/>
<dbReference type="EnsemblPlants" id="Pp3c17_6010V3.4">
    <property type="protein sequence ID" value="Pp3c17_6010V3.4"/>
    <property type="gene ID" value="Pp3c17_6010"/>
</dbReference>
<organism evidence="2 3">
    <name type="scientific">Physcomitrium patens</name>
    <name type="common">Spreading-leaved earth moss</name>
    <name type="synonym">Physcomitrella patens</name>
    <dbReference type="NCBI Taxonomy" id="3218"/>
    <lineage>
        <taxon>Eukaryota</taxon>
        <taxon>Viridiplantae</taxon>
        <taxon>Streptophyta</taxon>
        <taxon>Embryophyta</taxon>
        <taxon>Bryophyta</taxon>
        <taxon>Bryophytina</taxon>
        <taxon>Bryopsida</taxon>
        <taxon>Funariidae</taxon>
        <taxon>Funariales</taxon>
        <taxon>Funariaceae</taxon>
        <taxon>Physcomitrium</taxon>
    </lineage>
</organism>
<proteinExistence type="predicted"/>
<dbReference type="Gene3D" id="3.90.550.10">
    <property type="entry name" value="Spore Coat Polysaccharide Biosynthesis Protein SpsA, Chain A"/>
    <property type="match status" value="1"/>
</dbReference>
<dbReference type="EMBL" id="ABEU02000017">
    <property type="status" value="NOT_ANNOTATED_CDS"/>
    <property type="molecule type" value="Genomic_DNA"/>
</dbReference>
<reference evidence="2" key="3">
    <citation type="submission" date="2020-12" db="UniProtKB">
        <authorList>
            <consortium name="EnsemblPlants"/>
        </authorList>
    </citation>
    <scope>IDENTIFICATION</scope>
</reference>
<dbReference type="Proteomes" id="UP000006727">
    <property type="component" value="Chromosome 17"/>
</dbReference>
<dbReference type="GeneID" id="112294389"/>
<dbReference type="RefSeq" id="XP_024400488.1">
    <property type="nucleotide sequence ID" value="XM_024544720.2"/>
</dbReference>
<dbReference type="PANTHER" id="PTHR35723">
    <property type="entry name" value="POLYPHOSPHATIDYLINOSITOL PHOSPHATASE"/>
    <property type="match status" value="1"/>
</dbReference>
<dbReference type="InParanoid" id="A0A7I4BDA8"/>
<reference evidence="2 3" key="2">
    <citation type="journal article" date="2018" name="Plant J.">
        <title>The Physcomitrella patens chromosome-scale assembly reveals moss genome structure and evolution.</title>
        <authorList>
            <person name="Lang D."/>
            <person name="Ullrich K.K."/>
            <person name="Murat F."/>
            <person name="Fuchs J."/>
            <person name="Jenkins J."/>
            <person name="Haas F.B."/>
            <person name="Piednoel M."/>
            <person name="Gundlach H."/>
            <person name="Van Bel M."/>
            <person name="Meyberg R."/>
            <person name="Vives C."/>
            <person name="Morata J."/>
            <person name="Symeonidi A."/>
            <person name="Hiss M."/>
            <person name="Muchero W."/>
            <person name="Kamisugi Y."/>
            <person name="Saleh O."/>
            <person name="Blanc G."/>
            <person name="Decker E.L."/>
            <person name="van Gessel N."/>
            <person name="Grimwood J."/>
            <person name="Hayes R.D."/>
            <person name="Graham S.W."/>
            <person name="Gunter L.E."/>
            <person name="McDaniel S.F."/>
            <person name="Hoernstein S.N.W."/>
            <person name="Larsson A."/>
            <person name="Li F.W."/>
            <person name="Perroud P.F."/>
            <person name="Phillips J."/>
            <person name="Ranjan P."/>
            <person name="Rokshar D.S."/>
            <person name="Rothfels C.J."/>
            <person name="Schneider L."/>
            <person name="Shu S."/>
            <person name="Stevenson D.W."/>
            <person name="Thummler F."/>
            <person name="Tillich M."/>
            <person name="Villarreal Aguilar J.C."/>
            <person name="Widiez T."/>
            <person name="Wong G.K."/>
            <person name="Wymore A."/>
            <person name="Zhang Y."/>
            <person name="Zimmer A.D."/>
            <person name="Quatrano R.S."/>
            <person name="Mayer K.F.X."/>
            <person name="Goodstein D."/>
            <person name="Casacuberta J.M."/>
            <person name="Vandepoele K."/>
            <person name="Reski R."/>
            <person name="Cuming A.C."/>
            <person name="Tuskan G.A."/>
            <person name="Maumus F."/>
            <person name="Salse J."/>
            <person name="Schmutz J."/>
            <person name="Rensing S.A."/>
        </authorList>
    </citation>
    <scope>NUCLEOTIDE SEQUENCE [LARGE SCALE GENOMIC DNA]</scope>
    <source>
        <strain evidence="2 3">cv. Gransden 2004</strain>
    </source>
</reference>
<dbReference type="Gramene" id="Pp3c17_6010V3.4">
    <property type="protein sequence ID" value="Pp3c17_6010V3.4"/>
    <property type="gene ID" value="Pp3c17_6010"/>
</dbReference>
<evidence type="ECO:0008006" key="4">
    <source>
        <dbReference type="Google" id="ProtNLM"/>
    </source>
</evidence>
<feature type="chain" id="PRO_5029828444" description="Nucleotide-diphospho-sugar transferase domain-containing protein" evidence="1">
    <location>
        <begin position="33"/>
        <end position="408"/>
    </location>
</feature>
<keyword evidence="1" id="KW-0732">Signal</keyword>
<keyword evidence="3" id="KW-1185">Reference proteome</keyword>
<dbReference type="AlphaFoldDB" id="A0A7I4BDA8"/>